<dbReference type="RefSeq" id="YP_007002661.1">
    <property type="nucleotide sequence ID" value="NC_019452.1"/>
</dbReference>
<dbReference type="GO" id="GO:0004527">
    <property type="term" value="F:exonuclease activity"/>
    <property type="evidence" value="ECO:0007669"/>
    <property type="project" value="UniProtKB-KW"/>
</dbReference>
<organism evidence="1 2">
    <name type="scientific">Escherichia phage PhaxI</name>
    <dbReference type="NCBI Taxonomy" id="926589"/>
    <lineage>
        <taxon>Viruses</taxon>
        <taxon>Duplodnaviria</taxon>
        <taxon>Heunggongvirae</taxon>
        <taxon>Uroviricota</taxon>
        <taxon>Caudoviricetes</taxon>
        <taxon>Pantevenvirales</taxon>
        <taxon>Ackermannviridae</taxon>
        <taxon>Cvivirinae</taxon>
        <taxon>Kuttervirus</taxon>
        <taxon>Kuttervirus PhaxI</taxon>
    </lineage>
</organism>
<keyword evidence="2" id="KW-1185">Reference proteome</keyword>
<dbReference type="GeneID" id="14006650"/>
<reference evidence="1 2" key="1">
    <citation type="journal article" date="2013" name="Microbiology">
        <title>Isolation, characterization and complete genome sequence of PhaxI: a phage of Escherichia coli O157:H7.</title>
        <authorList>
            <person name="Sabouri Shahrbabak S."/>
            <person name="Khodabandehlou Z."/>
            <person name="Shahverdi A.R."/>
            <person name="Skurnik M."/>
            <person name="Ackermann H.W."/>
            <person name="Varjosalo M."/>
            <person name="Tabatabaei Yazdi M."/>
            <person name="Sepehrizadeh Z."/>
        </authorList>
    </citation>
    <scope>NUCLEOTIDE SEQUENCE [LARGE SCALE GENOMIC DNA]</scope>
</reference>
<name>G9IIA3_9CAUD</name>
<proteinExistence type="predicted"/>
<keyword evidence="1" id="KW-0269">Exonuclease</keyword>
<dbReference type="Proteomes" id="UP000007855">
    <property type="component" value="Segment"/>
</dbReference>
<keyword evidence="1" id="KW-0540">Nuclease</keyword>
<evidence type="ECO:0000313" key="1">
    <source>
        <dbReference type="EMBL" id="AEW24241.1"/>
    </source>
</evidence>
<dbReference type="KEGG" id="vg:14006650"/>
<sequence>MYKSNFLAVADSETLGRWDDAVMLSWAQTIADLTKRYTLQQLVVERTTFIKLNVKEQIELGRVKDQGTVEWWLGTGKRNPCDAARAISLYPTDKDISIFKLADEIRKGCHRLGIDPRSVDWCDRNLFDLRKAQHIIEVTCKQDSNEPWVYHHTFDIVSWLKGIGQQDRYAGIKAWELEGMIYHDPRYDAALDWLRIQKTMEDLMGAERWKG</sequence>
<evidence type="ECO:0000313" key="2">
    <source>
        <dbReference type="Proteomes" id="UP000007855"/>
    </source>
</evidence>
<keyword evidence="1" id="KW-0378">Hydrolase</keyword>
<protein>
    <submittedName>
        <fullName evidence="1">DexA exonuclease</fullName>
    </submittedName>
</protein>
<dbReference type="EMBL" id="JN673056">
    <property type="protein sequence ID" value="AEW24241.1"/>
    <property type="molecule type" value="Genomic_DNA"/>
</dbReference>
<accession>G9IIA3</accession>